<dbReference type="OrthoDB" id="9783404at2"/>
<evidence type="ECO:0000256" key="3">
    <source>
        <dbReference type="ARBA" id="ARBA00022989"/>
    </source>
</evidence>
<dbReference type="PANTHER" id="PTHR43021:SF2">
    <property type="entry name" value="CATION_H+ EXCHANGER DOMAIN-CONTAINING PROTEIN"/>
    <property type="match status" value="1"/>
</dbReference>
<feature type="transmembrane region" description="Helical" evidence="5">
    <location>
        <begin position="113"/>
        <end position="139"/>
    </location>
</feature>
<sequence length="750" mass="80693">MKRGQVRGKFIFALFPNCVKMAAMENINITFALAILLATGFAAARAGTLVGLPSVTGYILAGIALGPSGLDLIPHETVNSQLKHFTEIALMLIAFGIGEHLEIMRLRSRAKSVITIGISEILGAFICVMTGTFLVARLLDVGGADWNNYDYLLLATLFGAVSVATAPAATLHVMREIGASGPFTTTLMAVVAIDNGLAIMLFGIAVSITHHVITSEGASIWVALSAGLLEICGSLTMGIVTGMLMDSVANRLKNPGEILTAGLAALLLCGEIATLLNFSPLLAGIAAGFTIVNRDYRDIRLFRHLNAFEPPIYVLFFTLAGIHLNLKALAVAGWLGIAYFLFRIIGKIAGAALGSRAARTSKSIRNYLGLGLTPQAGVAIGLVFLINGDPVIQKFSVIIAPVVLAGVLLSELIGPLCTRKAIELAGENRESLLNTNDLKQLRQGKTETAPTSPAIEILSEPKGVPMVPWTWKKLTHDNPWNSRNSEPDGAVVFEAEALGITPALARMSAIFAHHFKAVATASHFLPEKADVAEKDKERSEQLLQAAKAELTIMGARLQIATHSKPSRAKGILTVARQQKTHAIVLGHTHARLPSSFQRLIEEIVENASCNTVVFRFLGVLHTERILVVIVSMGDLMQLKEIICALAAVGPHRLTILRLLPSYKNQKEQLRAKNILTGWIQKENLSQFAEGVIEATEARVETIMTCAENNDLIVMSAPETNGLQKLFFGSLVERVSNSVEKNMIMLYPPAI</sequence>
<feature type="transmembrane region" description="Helical" evidence="5">
    <location>
        <begin position="265"/>
        <end position="292"/>
    </location>
</feature>
<evidence type="ECO:0000256" key="4">
    <source>
        <dbReference type="ARBA" id="ARBA00023136"/>
    </source>
</evidence>
<organism evidence="7 8">
    <name type="scientific">Desulfamplus magnetovallimortis</name>
    <dbReference type="NCBI Taxonomy" id="1246637"/>
    <lineage>
        <taxon>Bacteria</taxon>
        <taxon>Pseudomonadati</taxon>
        <taxon>Thermodesulfobacteriota</taxon>
        <taxon>Desulfobacteria</taxon>
        <taxon>Desulfobacterales</taxon>
        <taxon>Desulfobacteraceae</taxon>
        <taxon>Desulfamplus</taxon>
    </lineage>
</organism>
<dbReference type="InterPro" id="IPR006153">
    <property type="entry name" value="Cation/H_exchanger_TM"/>
</dbReference>
<feature type="transmembrane region" description="Helical" evidence="5">
    <location>
        <begin position="312"/>
        <end position="345"/>
    </location>
</feature>
<accession>A0A1W1HKP2</accession>
<keyword evidence="4 5" id="KW-0472">Membrane</keyword>
<feature type="domain" description="Cation/H+ exchanger transmembrane" evidence="6">
    <location>
        <begin position="45"/>
        <end position="410"/>
    </location>
</feature>
<dbReference type="PANTHER" id="PTHR43021">
    <property type="entry name" value="NA(+)/H(+) ANTIPORTER-RELATED"/>
    <property type="match status" value="1"/>
</dbReference>
<evidence type="ECO:0000256" key="5">
    <source>
        <dbReference type="SAM" id="Phobius"/>
    </source>
</evidence>
<evidence type="ECO:0000259" key="6">
    <source>
        <dbReference type="Pfam" id="PF00999"/>
    </source>
</evidence>
<feature type="transmembrane region" description="Helical" evidence="5">
    <location>
        <begin position="151"/>
        <end position="174"/>
    </location>
</feature>
<dbReference type="Gene3D" id="1.20.1530.20">
    <property type="match status" value="1"/>
</dbReference>
<gene>
    <name evidence="7" type="ORF">MTBBW1_850011</name>
</gene>
<evidence type="ECO:0000313" key="7">
    <source>
        <dbReference type="EMBL" id="SLM33023.1"/>
    </source>
</evidence>
<comment type="subcellular location">
    <subcellularLocation>
        <location evidence="1">Membrane</location>
        <topology evidence="1">Multi-pass membrane protein</topology>
    </subcellularLocation>
</comment>
<feature type="transmembrane region" description="Helical" evidence="5">
    <location>
        <begin position="366"/>
        <end position="386"/>
    </location>
</feature>
<feature type="transmembrane region" description="Helical" evidence="5">
    <location>
        <begin position="220"/>
        <end position="244"/>
    </location>
</feature>
<dbReference type="Gene3D" id="3.40.50.12370">
    <property type="match status" value="1"/>
</dbReference>
<evidence type="ECO:0000313" key="8">
    <source>
        <dbReference type="Proteomes" id="UP000191931"/>
    </source>
</evidence>
<dbReference type="GO" id="GO:0015297">
    <property type="term" value="F:antiporter activity"/>
    <property type="evidence" value="ECO:0007669"/>
    <property type="project" value="InterPro"/>
</dbReference>
<protein>
    <submittedName>
        <fullName evidence="7">Universal stress family protein</fullName>
    </submittedName>
</protein>
<evidence type="ECO:0000256" key="1">
    <source>
        <dbReference type="ARBA" id="ARBA00004141"/>
    </source>
</evidence>
<keyword evidence="8" id="KW-1185">Reference proteome</keyword>
<feature type="transmembrane region" description="Helical" evidence="5">
    <location>
        <begin position="186"/>
        <end position="208"/>
    </location>
</feature>
<dbReference type="InterPro" id="IPR038770">
    <property type="entry name" value="Na+/solute_symporter_sf"/>
</dbReference>
<dbReference type="Proteomes" id="UP000191931">
    <property type="component" value="Unassembled WGS sequence"/>
</dbReference>
<dbReference type="EMBL" id="FWEV01000331">
    <property type="protein sequence ID" value="SLM33023.1"/>
    <property type="molecule type" value="Genomic_DNA"/>
</dbReference>
<dbReference type="GO" id="GO:0016020">
    <property type="term" value="C:membrane"/>
    <property type="evidence" value="ECO:0007669"/>
    <property type="project" value="UniProtKB-SubCell"/>
</dbReference>
<reference evidence="7 8" key="1">
    <citation type="submission" date="2017-03" db="EMBL/GenBank/DDBJ databases">
        <authorList>
            <person name="Afonso C.L."/>
            <person name="Miller P.J."/>
            <person name="Scott M.A."/>
            <person name="Spackman E."/>
            <person name="Goraichik I."/>
            <person name="Dimitrov K.M."/>
            <person name="Suarez D.L."/>
            <person name="Swayne D.E."/>
        </authorList>
    </citation>
    <scope>NUCLEOTIDE SEQUENCE [LARGE SCALE GENOMIC DNA]</scope>
    <source>
        <strain evidence="7">PRJEB14757</strain>
    </source>
</reference>
<evidence type="ECO:0000256" key="2">
    <source>
        <dbReference type="ARBA" id="ARBA00022692"/>
    </source>
</evidence>
<name>A0A1W1HKP2_9BACT</name>
<dbReference type="STRING" id="1246637.MTBBW1_850011"/>
<dbReference type="AlphaFoldDB" id="A0A1W1HKP2"/>
<dbReference type="SUPFAM" id="SSF52402">
    <property type="entry name" value="Adenine nucleotide alpha hydrolases-like"/>
    <property type="match status" value="1"/>
</dbReference>
<keyword evidence="2 5" id="KW-0812">Transmembrane</keyword>
<keyword evidence="3 5" id="KW-1133">Transmembrane helix</keyword>
<dbReference type="Pfam" id="PF00999">
    <property type="entry name" value="Na_H_Exchanger"/>
    <property type="match status" value="1"/>
</dbReference>
<proteinExistence type="predicted"/>
<dbReference type="GO" id="GO:1902600">
    <property type="term" value="P:proton transmembrane transport"/>
    <property type="evidence" value="ECO:0007669"/>
    <property type="project" value="InterPro"/>
</dbReference>